<gene>
    <name evidence="1" type="ORF">ACFOEK_12220</name>
</gene>
<comment type="caution">
    <text evidence="1">The sequence shown here is derived from an EMBL/GenBank/DDBJ whole genome shotgun (WGS) entry which is preliminary data.</text>
</comment>
<keyword evidence="2" id="KW-1185">Reference proteome</keyword>
<accession>A0ABV7HJV0</accession>
<evidence type="ECO:0000313" key="1">
    <source>
        <dbReference type="EMBL" id="MFC3151796.1"/>
    </source>
</evidence>
<protein>
    <submittedName>
        <fullName evidence="1">Uncharacterized protein</fullName>
    </submittedName>
</protein>
<proteinExistence type="predicted"/>
<sequence>MQARQLTWSDAVAQKLAIAMGDDQALFEREVQAGISHVWELLGGDLLMICRAEGDELVVCCLQGKNVTEGGPLIIENARRCGFKSVRFHTKHDKLGELGKTLGFKKVETIYGLEL</sequence>
<organism evidence="1 2">
    <name type="scientific">Litoribrevibacter euphylliae</name>
    <dbReference type="NCBI Taxonomy" id="1834034"/>
    <lineage>
        <taxon>Bacteria</taxon>
        <taxon>Pseudomonadati</taxon>
        <taxon>Pseudomonadota</taxon>
        <taxon>Gammaproteobacteria</taxon>
        <taxon>Oceanospirillales</taxon>
        <taxon>Oceanospirillaceae</taxon>
        <taxon>Litoribrevibacter</taxon>
    </lineage>
</organism>
<evidence type="ECO:0000313" key="2">
    <source>
        <dbReference type="Proteomes" id="UP001595476"/>
    </source>
</evidence>
<dbReference type="Proteomes" id="UP001595476">
    <property type="component" value="Unassembled WGS sequence"/>
</dbReference>
<reference evidence="2" key="1">
    <citation type="journal article" date="2019" name="Int. J. Syst. Evol. Microbiol.">
        <title>The Global Catalogue of Microorganisms (GCM) 10K type strain sequencing project: providing services to taxonomists for standard genome sequencing and annotation.</title>
        <authorList>
            <consortium name="The Broad Institute Genomics Platform"/>
            <consortium name="The Broad Institute Genome Sequencing Center for Infectious Disease"/>
            <person name="Wu L."/>
            <person name="Ma J."/>
        </authorList>
    </citation>
    <scope>NUCLEOTIDE SEQUENCE [LARGE SCALE GENOMIC DNA]</scope>
    <source>
        <strain evidence="2">KCTC 52438</strain>
    </source>
</reference>
<dbReference type="EMBL" id="JBHRSZ010000004">
    <property type="protein sequence ID" value="MFC3151796.1"/>
    <property type="molecule type" value="Genomic_DNA"/>
</dbReference>
<dbReference type="RefSeq" id="WP_386721232.1">
    <property type="nucleotide sequence ID" value="NZ_JBHRSZ010000004.1"/>
</dbReference>
<name>A0ABV7HJV0_9GAMM</name>